<feature type="compositionally biased region" description="Polar residues" evidence="1">
    <location>
        <begin position="92"/>
        <end position="101"/>
    </location>
</feature>
<keyword evidence="3" id="KW-1185">Reference proteome</keyword>
<dbReference type="Gramene" id="PUZ52990">
    <property type="protein sequence ID" value="PUZ52990"/>
    <property type="gene ID" value="GQ55_5G018100"/>
</dbReference>
<dbReference type="AlphaFoldDB" id="A0A2T7DBL5"/>
<proteinExistence type="predicted"/>
<feature type="region of interest" description="Disordered" evidence="1">
    <location>
        <begin position="63"/>
        <end position="111"/>
    </location>
</feature>
<reference evidence="2 3" key="1">
    <citation type="submission" date="2018-04" db="EMBL/GenBank/DDBJ databases">
        <title>WGS assembly of Panicum hallii var. hallii HAL2.</title>
        <authorList>
            <person name="Lovell J."/>
            <person name="Jenkins J."/>
            <person name="Lowry D."/>
            <person name="Mamidi S."/>
            <person name="Sreedasyam A."/>
            <person name="Weng X."/>
            <person name="Barry K."/>
            <person name="Bonette J."/>
            <person name="Campitelli B."/>
            <person name="Daum C."/>
            <person name="Gordon S."/>
            <person name="Gould B."/>
            <person name="Lipzen A."/>
            <person name="MacQueen A."/>
            <person name="Palacio-Mejia J."/>
            <person name="Plott C."/>
            <person name="Shakirov E."/>
            <person name="Shu S."/>
            <person name="Yoshinaga Y."/>
            <person name="Zane M."/>
            <person name="Rokhsar D."/>
            <person name="Grimwood J."/>
            <person name="Schmutz J."/>
            <person name="Juenger T."/>
        </authorList>
    </citation>
    <scope>NUCLEOTIDE SEQUENCE [LARGE SCALE GENOMIC DNA]</scope>
    <source>
        <strain evidence="3">cv. HAL2</strain>
    </source>
</reference>
<evidence type="ECO:0000313" key="2">
    <source>
        <dbReference type="EMBL" id="PUZ52990.1"/>
    </source>
</evidence>
<dbReference type="EMBL" id="CM009753">
    <property type="protein sequence ID" value="PUZ52990.1"/>
    <property type="molecule type" value="Genomic_DNA"/>
</dbReference>
<dbReference type="Proteomes" id="UP000244336">
    <property type="component" value="Chromosome 5"/>
</dbReference>
<gene>
    <name evidence="2" type="ORF">GQ55_5G018100</name>
</gene>
<organism evidence="2 3">
    <name type="scientific">Panicum hallii var. hallii</name>
    <dbReference type="NCBI Taxonomy" id="1504633"/>
    <lineage>
        <taxon>Eukaryota</taxon>
        <taxon>Viridiplantae</taxon>
        <taxon>Streptophyta</taxon>
        <taxon>Embryophyta</taxon>
        <taxon>Tracheophyta</taxon>
        <taxon>Spermatophyta</taxon>
        <taxon>Magnoliopsida</taxon>
        <taxon>Liliopsida</taxon>
        <taxon>Poales</taxon>
        <taxon>Poaceae</taxon>
        <taxon>PACMAD clade</taxon>
        <taxon>Panicoideae</taxon>
        <taxon>Panicodae</taxon>
        <taxon>Paniceae</taxon>
        <taxon>Panicinae</taxon>
        <taxon>Panicum</taxon>
        <taxon>Panicum sect. Panicum</taxon>
    </lineage>
</organism>
<protein>
    <submittedName>
        <fullName evidence="2">Uncharacterized protein</fullName>
    </submittedName>
</protein>
<sequence>MAELDALLGGCLGQANGPLWPSLGDGEIEQVAAESSTWRWKQQNDRAPAAADEIENRRWAYTRKEKTATATEQGPPFPPVGEGGEGGIRGSQVRSCWSDFSPSPPILEVGS</sequence>
<name>A0A2T7DBL5_9POAL</name>
<accession>A0A2T7DBL5</accession>
<evidence type="ECO:0000313" key="3">
    <source>
        <dbReference type="Proteomes" id="UP000244336"/>
    </source>
</evidence>
<evidence type="ECO:0000256" key="1">
    <source>
        <dbReference type="SAM" id="MobiDB-lite"/>
    </source>
</evidence>